<accession>A0AAD5C5F1</accession>
<reference evidence="2" key="1">
    <citation type="submission" date="2022-06" db="EMBL/GenBank/DDBJ databases">
        <title>Uncovering the hologenomic basis of an extraordinary plant invasion.</title>
        <authorList>
            <person name="Bieker V.C."/>
            <person name="Martin M.D."/>
            <person name="Gilbert T."/>
            <person name="Hodgins K."/>
            <person name="Battlay P."/>
            <person name="Petersen B."/>
            <person name="Wilson J."/>
        </authorList>
    </citation>
    <scope>NUCLEOTIDE SEQUENCE</scope>
    <source>
        <strain evidence="2">AA19_3_7</strain>
        <tissue evidence="2">Leaf</tissue>
    </source>
</reference>
<evidence type="ECO:0000256" key="1">
    <source>
        <dbReference type="SAM" id="MobiDB-lite"/>
    </source>
</evidence>
<dbReference type="EMBL" id="JAMZMK010009449">
    <property type="protein sequence ID" value="KAI7735691.1"/>
    <property type="molecule type" value="Genomic_DNA"/>
</dbReference>
<dbReference type="AlphaFoldDB" id="A0AAD5C5F1"/>
<gene>
    <name evidence="2" type="ORF">M8C21_006021</name>
</gene>
<name>A0AAD5C5F1_AMBAR</name>
<sequence>MTRMMKITCEEMVATYVYSDPHTRPDMLLEIIDNPKIMTLTIKPNRTIAVNVVADTKPDELPPANAPTPAALPPITPAKRAYNTNRDGQGANLLKNAASDNAPTKATNAYDRRIL</sequence>
<feature type="region of interest" description="Disordered" evidence="1">
    <location>
        <begin position="84"/>
        <end position="115"/>
    </location>
</feature>
<feature type="compositionally biased region" description="Polar residues" evidence="1">
    <location>
        <begin position="98"/>
        <end position="107"/>
    </location>
</feature>
<evidence type="ECO:0000313" key="3">
    <source>
        <dbReference type="Proteomes" id="UP001206925"/>
    </source>
</evidence>
<evidence type="ECO:0000313" key="2">
    <source>
        <dbReference type="EMBL" id="KAI7735691.1"/>
    </source>
</evidence>
<comment type="caution">
    <text evidence="2">The sequence shown here is derived from an EMBL/GenBank/DDBJ whole genome shotgun (WGS) entry which is preliminary data.</text>
</comment>
<keyword evidence="3" id="KW-1185">Reference proteome</keyword>
<protein>
    <submittedName>
        <fullName evidence="2">Uncharacterized protein</fullName>
    </submittedName>
</protein>
<proteinExistence type="predicted"/>
<organism evidence="2 3">
    <name type="scientific">Ambrosia artemisiifolia</name>
    <name type="common">Common ragweed</name>
    <dbReference type="NCBI Taxonomy" id="4212"/>
    <lineage>
        <taxon>Eukaryota</taxon>
        <taxon>Viridiplantae</taxon>
        <taxon>Streptophyta</taxon>
        <taxon>Embryophyta</taxon>
        <taxon>Tracheophyta</taxon>
        <taxon>Spermatophyta</taxon>
        <taxon>Magnoliopsida</taxon>
        <taxon>eudicotyledons</taxon>
        <taxon>Gunneridae</taxon>
        <taxon>Pentapetalae</taxon>
        <taxon>asterids</taxon>
        <taxon>campanulids</taxon>
        <taxon>Asterales</taxon>
        <taxon>Asteraceae</taxon>
        <taxon>Asteroideae</taxon>
        <taxon>Heliantheae alliance</taxon>
        <taxon>Heliantheae</taxon>
        <taxon>Ambrosia</taxon>
    </lineage>
</organism>
<dbReference type="Proteomes" id="UP001206925">
    <property type="component" value="Unassembled WGS sequence"/>
</dbReference>